<reference evidence="2" key="1">
    <citation type="submission" date="2019-01" db="EMBL/GenBank/DDBJ databases">
        <title>Draft genome sequences of three monokaryotic isolates of the white-rot basidiomycete fungus Dichomitus squalens.</title>
        <authorList>
            <consortium name="DOE Joint Genome Institute"/>
            <person name="Lopez S.C."/>
            <person name="Andreopoulos B."/>
            <person name="Pangilinan J."/>
            <person name="Lipzen A."/>
            <person name="Riley R."/>
            <person name="Ahrendt S."/>
            <person name="Ng V."/>
            <person name="Barry K."/>
            <person name="Daum C."/>
            <person name="Grigoriev I.V."/>
            <person name="Hilden K.S."/>
            <person name="Makela M.R."/>
            <person name="de Vries R.P."/>
        </authorList>
    </citation>
    <scope>NUCLEOTIDE SEQUENCE [LARGE SCALE GENOMIC DNA]</scope>
    <source>
        <strain evidence="2">OM18370.1</strain>
    </source>
</reference>
<keyword evidence="1" id="KW-1133">Transmembrane helix</keyword>
<accession>A0A4Q9MK29</accession>
<evidence type="ECO:0000313" key="2">
    <source>
        <dbReference type="EMBL" id="TBU27924.1"/>
    </source>
</evidence>
<keyword evidence="1" id="KW-0812">Transmembrane</keyword>
<gene>
    <name evidence="2" type="ORF">BD311DRAFT_363459</name>
</gene>
<protein>
    <submittedName>
        <fullName evidence="2">Uncharacterized protein</fullName>
    </submittedName>
</protein>
<dbReference type="EMBL" id="ML143427">
    <property type="protein sequence ID" value="TBU27924.1"/>
    <property type="molecule type" value="Genomic_DNA"/>
</dbReference>
<proteinExistence type="predicted"/>
<dbReference type="AlphaFoldDB" id="A0A4Q9MK29"/>
<sequence>MGKIGACGVLSTPYRKRCADLHATPSPVEAHRPHGAANCACGVISIVPSASELSQLSRPWSVPLAAEVLVSVLPRWRVCCVARFWTCHTLSAYVVLSVRCCPVDLRCMCLVGEPRYWTLDSGMASVMYLHVAIFNLVIAHRVRLRLCRTLHARAQSRSWYCPALREAAWI</sequence>
<feature type="transmembrane region" description="Helical" evidence="1">
    <location>
        <begin position="116"/>
        <end position="138"/>
    </location>
</feature>
<organism evidence="2">
    <name type="scientific">Dichomitus squalens</name>
    <dbReference type="NCBI Taxonomy" id="114155"/>
    <lineage>
        <taxon>Eukaryota</taxon>
        <taxon>Fungi</taxon>
        <taxon>Dikarya</taxon>
        <taxon>Basidiomycota</taxon>
        <taxon>Agaricomycotina</taxon>
        <taxon>Agaricomycetes</taxon>
        <taxon>Polyporales</taxon>
        <taxon>Polyporaceae</taxon>
        <taxon>Dichomitus</taxon>
    </lineage>
</organism>
<evidence type="ECO:0000256" key="1">
    <source>
        <dbReference type="SAM" id="Phobius"/>
    </source>
</evidence>
<name>A0A4Q9MK29_9APHY</name>
<keyword evidence="1" id="KW-0472">Membrane</keyword>
<dbReference type="Proteomes" id="UP000292957">
    <property type="component" value="Unassembled WGS sequence"/>
</dbReference>